<accession>A0ABZ2CAC6</accession>
<reference evidence="2 3" key="1">
    <citation type="submission" date="2023-10" db="EMBL/GenBank/DDBJ databases">
        <title>Niallia locisalis sp.nov. isolated from a salt pond sample.</title>
        <authorList>
            <person name="Li X.-J."/>
            <person name="Dong L."/>
        </authorList>
    </citation>
    <scope>NUCLEOTIDE SEQUENCE [LARGE SCALE GENOMIC DNA]</scope>
    <source>
        <strain evidence="2 3">DSM 29761</strain>
    </source>
</reference>
<evidence type="ECO:0000313" key="3">
    <source>
        <dbReference type="Proteomes" id="UP001357223"/>
    </source>
</evidence>
<feature type="domain" description="MaoC-like" evidence="1">
    <location>
        <begin position="19"/>
        <end position="119"/>
    </location>
</feature>
<evidence type="ECO:0000259" key="1">
    <source>
        <dbReference type="Pfam" id="PF01575"/>
    </source>
</evidence>
<dbReference type="CDD" id="cd03449">
    <property type="entry name" value="R_hydratase"/>
    <property type="match status" value="1"/>
</dbReference>
<dbReference type="EMBL" id="CP137640">
    <property type="protein sequence ID" value="WVX78798.1"/>
    <property type="molecule type" value="Genomic_DNA"/>
</dbReference>
<dbReference type="InterPro" id="IPR029069">
    <property type="entry name" value="HotDog_dom_sf"/>
</dbReference>
<dbReference type="InterPro" id="IPR002539">
    <property type="entry name" value="MaoC-like_dom"/>
</dbReference>
<keyword evidence="3" id="KW-1185">Reference proteome</keyword>
<dbReference type="Proteomes" id="UP001357223">
    <property type="component" value="Chromosome"/>
</dbReference>
<dbReference type="Pfam" id="PF01575">
    <property type="entry name" value="MaoC_dehydratas"/>
    <property type="match status" value="1"/>
</dbReference>
<gene>
    <name evidence="2" type="ORF">R4Z09_15880</name>
</gene>
<sequence length="158" mass="17877">MQKELTYEDIQIGDRAAFSKTISEFDIYQFAGITGDFNPMHIDEEFADKTIFKDRIAHGLLTGSFISTVLGMKLPGPNSIYLSQNFRFTAPVKVGDTIKAVVEVIEKQNDKKFIKLKTRVWNQRQEMVVDGEALVMKKQLDSQKSHSDGETISAVDKQ</sequence>
<proteinExistence type="predicted"/>
<name>A0ABZ2CAC6_9BACI</name>
<dbReference type="PANTHER" id="PTHR43437">
    <property type="entry name" value="HYDROXYACYL-THIOESTER DEHYDRATASE TYPE 2, MITOCHONDRIAL-RELATED"/>
    <property type="match status" value="1"/>
</dbReference>
<protein>
    <submittedName>
        <fullName evidence="2">MaoC family dehydratase</fullName>
    </submittedName>
</protein>
<dbReference type="InterPro" id="IPR050965">
    <property type="entry name" value="UPF0336/Enoyl-CoA_hydratase"/>
</dbReference>
<dbReference type="PANTHER" id="PTHR43437:SF3">
    <property type="entry name" value="HYDROXYACYL-THIOESTER DEHYDRATASE TYPE 2, MITOCHONDRIAL"/>
    <property type="match status" value="1"/>
</dbReference>
<dbReference type="RefSeq" id="WP_338447733.1">
    <property type="nucleotide sequence ID" value="NZ_CP137640.1"/>
</dbReference>
<organism evidence="2 3">
    <name type="scientific">Niallia oryzisoli</name>
    <dbReference type="NCBI Taxonomy" id="1737571"/>
    <lineage>
        <taxon>Bacteria</taxon>
        <taxon>Bacillati</taxon>
        <taxon>Bacillota</taxon>
        <taxon>Bacilli</taxon>
        <taxon>Bacillales</taxon>
        <taxon>Bacillaceae</taxon>
        <taxon>Niallia</taxon>
    </lineage>
</organism>
<evidence type="ECO:0000313" key="2">
    <source>
        <dbReference type="EMBL" id="WVX78798.1"/>
    </source>
</evidence>
<dbReference type="SUPFAM" id="SSF54637">
    <property type="entry name" value="Thioesterase/thiol ester dehydrase-isomerase"/>
    <property type="match status" value="1"/>
</dbReference>
<dbReference type="Gene3D" id="3.10.129.10">
    <property type="entry name" value="Hotdog Thioesterase"/>
    <property type="match status" value="1"/>
</dbReference>